<keyword evidence="2" id="KW-0732">Signal</keyword>
<evidence type="ECO:0000259" key="6">
    <source>
        <dbReference type="Pfam" id="PF05426"/>
    </source>
</evidence>
<dbReference type="EMBL" id="CP011144">
    <property type="protein sequence ID" value="AKC88160.1"/>
    <property type="molecule type" value="Genomic_DNA"/>
</dbReference>
<protein>
    <submittedName>
        <fullName evidence="8">Alginate lyase</fullName>
    </submittedName>
</protein>
<dbReference type="InterPro" id="IPR008929">
    <property type="entry name" value="Chondroitin_lyas"/>
</dbReference>
<dbReference type="Proteomes" id="UP000033067">
    <property type="component" value="Chromosome"/>
</dbReference>
<evidence type="ECO:0000313" key="9">
    <source>
        <dbReference type="Proteomes" id="UP000033067"/>
    </source>
</evidence>
<keyword evidence="9" id="KW-1185">Reference proteome</keyword>
<dbReference type="GO" id="GO:0042597">
    <property type="term" value="C:periplasmic space"/>
    <property type="evidence" value="ECO:0007669"/>
    <property type="project" value="UniProtKB-SubCell"/>
</dbReference>
<keyword evidence="3" id="KW-0574">Periplasm</keyword>
<gene>
    <name evidence="8" type="ORF">WQ53_03470</name>
</gene>
<dbReference type="InterPro" id="IPR012480">
    <property type="entry name" value="Hepar_II_III_C"/>
</dbReference>
<evidence type="ECO:0000256" key="3">
    <source>
        <dbReference type="ARBA" id="ARBA00022764"/>
    </source>
</evidence>
<evidence type="ECO:0000256" key="2">
    <source>
        <dbReference type="ARBA" id="ARBA00022729"/>
    </source>
</evidence>
<evidence type="ECO:0000256" key="5">
    <source>
        <dbReference type="SAM" id="MobiDB-lite"/>
    </source>
</evidence>
<feature type="compositionally biased region" description="Polar residues" evidence="5">
    <location>
        <begin position="726"/>
        <end position="735"/>
    </location>
</feature>
<dbReference type="OrthoDB" id="9772435at2"/>
<feature type="domain" description="Alginate lyase" evidence="6">
    <location>
        <begin position="84"/>
        <end position="290"/>
    </location>
</feature>
<keyword evidence="4 8" id="KW-0456">Lyase</keyword>
<evidence type="ECO:0000259" key="7">
    <source>
        <dbReference type="Pfam" id="PF07940"/>
    </source>
</evidence>
<reference evidence="8 9" key="1">
    <citation type="journal article" date="2015" name="Genome Announc.">
        <title>Complete Genome Sequence of Pseudoxanthomonas suwonensis Strain J1, a Cellulose-Degrading Bacterium Isolated from Leaf- and Wood-Enriched Soil.</title>
        <authorList>
            <person name="Hou L."/>
            <person name="Jiang J."/>
            <person name="Xu Z."/>
            <person name="Zhou Y."/>
            <person name="Leung F.C."/>
        </authorList>
    </citation>
    <scope>NUCLEOTIDE SEQUENCE [LARGE SCALE GENOMIC DNA]</scope>
    <source>
        <strain evidence="8 9">J1</strain>
    </source>
</reference>
<dbReference type="InterPro" id="IPR008397">
    <property type="entry name" value="Alginate_lyase_dom"/>
</dbReference>
<dbReference type="PATRIC" id="fig|314722.6.peg.727"/>
<proteinExistence type="predicted"/>
<feature type="region of interest" description="Disordered" evidence="5">
    <location>
        <begin position="719"/>
        <end position="742"/>
    </location>
</feature>
<dbReference type="Gene3D" id="2.70.98.70">
    <property type="match status" value="1"/>
</dbReference>
<dbReference type="PANTHER" id="PTHR39210">
    <property type="entry name" value="HEPARIN-SULFATE LYASE"/>
    <property type="match status" value="1"/>
</dbReference>
<name>A0A0E3UPW0_9GAMM</name>
<evidence type="ECO:0000256" key="4">
    <source>
        <dbReference type="ARBA" id="ARBA00023239"/>
    </source>
</evidence>
<dbReference type="GO" id="GO:0016829">
    <property type="term" value="F:lyase activity"/>
    <property type="evidence" value="ECO:0007669"/>
    <property type="project" value="UniProtKB-KW"/>
</dbReference>
<dbReference type="SUPFAM" id="SSF48230">
    <property type="entry name" value="Chondroitin AC/alginate lyase"/>
    <property type="match status" value="1"/>
</dbReference>
<dbReference type="Pfam" id="PF07940">
    <property type="entry name" value="Hepar_II_III_C"/>
    <property type="match status" value="1"/>
</dbReference>
<sequence length="742" mass="81423">MPAAAVGAAGAAAASRDADTGPVLVGTDEWKAMAEAGARYPLFARERARIEASVRAAMDAGVVVPRPKDPGGGYTHEQHKRNYLAIQNAGALYRLTGDRAYADFVRDTLLEYARLYPTLGPHPAGRGEIPGRLFWQTLNDSVWLVHAIQGYDAVRAGLDPEDRRTIEEQVFRRMARFLSDETPANFQRIHNHATWAVAAVGMTGYVLRDEAMVEKALLGLSRDGEAGFLRQIDRLFSPDGYYEEGPYYQRYALAPFVVFANVIERNEPQRRIFERRDGVLLKAVDTLAQSSYAGYFIPINDALLDKGLDTAEMVAGIAIAYARSGDARLLSIAERQGRVLLSPEGLEVARALAAGEAEPFVFRPLMLRDGPEGDRGGLALLRRGGADGQLLVMKNTAQGMGHGHFDKLNWLFYDNGRRVVTDYGAARFLNIEAKAGGIYLPENTSWAKQTVAHNTLVVDERSHFGGNWRRGEAHAPTLLLFEAGEGLQIASARMDGAYEGVAFTRTQALVEHAELGLPVVVDLLRVHGDRAARYDLPLHYAGQIMKVGFDARRELGQRPVLGEANGYQHLWVDAVGEPSAQTRSLTWLLDGRFYTHHFGASAPTRAILAESGANDPEFNLRREPVLIQRMDGQSQASFFAVLEPHGEYNGSAEYVTGADSRIREVRHFRGATADVVALTLVSGTELALGIAHYPSAGPRHRVAGDGHAYEWTGPYARFDRPATARRNGSNTQAKNAQGKKRP</sequence>
<organism evidence="8 9">
    <name type="scientific">Pseudoxanthomonas suwonensis</name>
    <dbReference type="NCBI Taxonomy" id="314722"/>
    <lineage>
        <taxon>Bacteria</taxon>
        <taxon>Pseudomonadati</taxon>
        <taxon>Pseudomonadota</taxon>
        <taxon>Gammaproteobacteria</taxon>
        <taxon>Lysobacterales</taxon>
        <taxon>Lysobacteraceae</taxon>
        <taxon>Pseudoxanthomonas</taxon>
    </lineage>
</organism>
<evidence type="ECO:0000256" key="1">
    <source>
        <dbReference type="ARBA" id="ARBA00004418"/>
    </source>
</evidence>
<evidence type="ECO:0000313" key="8">
    <source>
        <dbReference type="EMBL" id="AKC88160.1"/>
    </source>
</evidence>
<comment type="subcellular location">
    <subcellularLocation>
        <location evidence="1">Periplasm</location>
    </subcellularLocation>
</comment>
<feature type="domain" description="Heparinase II/III-like C-terminal" evidence="7">
    <location>
        <begin position="367"/>
        <end position="626"/>
    </location>
</feature>
<dbReference type="PANTHER" id="PTHR39210:SF1">
    <property type="entry name" value="HEPARIN-SULFATE LYASE"/>
    <property type="match status" value="1"/>
</dbReference>
<dbReference type="Pfam" id="PF05426">
    <property type="entry name" value="Alginate_lyase"/>
    <property type="match status" value="1"/>
</dbReference>
<dbReference type="Gene3D" id="1.50.10.100">
    <property type="entry name" value="Chondroitin AC/alginate lyase"/>
    <property type="match status" value="1"/>
</dbReference>
<accession>A0A0E3UPW0</accession>
<dbReference type="AlphaFoldDB" id="A0A0E3UPW0"/>
<dbReference type="KEGG" id="psuw:WQ53_03470"/>